<dbReference type="OrthoDB" id="5520802at2"/>
<keyword evidence="2" id="KW-1185">Reference proteome</keyword>
<dbReference type="Proteomes" id="UP000249799">
    <property type="component" value="Chromosome"/>
</dbReference>
<evidence type="ECO:0000313" key="2">
    <source>
        <dbReference type="Proteomes" id="UP000249799"/>
    </source>
</evidence>
<name>A0A2Z4FIN2_9DELT</name>
<evidence type="ECO:0008006" key="3">
    <source>
        <dbReference type="Google" id="ProtNLM"/>
    </source>
</evidence>
<gene>
    <name evidence="1" type="ORF">DN745_05905</name>
</gene>
<reference evidence="1 2" key="1">
    <citation type="submission" date="2018-06" db="EMBL/GenBank/DDBJ databases">
        <title>Lujinxingia sediminis gen. nov. sp. nov., a new facultative anaerobic member of the class Deltaproteobacteria, and proposal of Lujinxingaceae fam. nov.</title>
        <authorList>
            <person name="Guo L.-Y."/>
            <person name="Li C.-M."/>
            <person name="Wang S."/>
            <person name="Du Z.-J."/>
        </authorList>
    </citation>
    <scope>NUCLEOTIDE SEQUENCE [LARGE SCALE GENOMIC DNA]</scope>
    <source>
        <strain evidence="1 2">FA350</strain>
    </source>
</reference>
<accession>A0A2Z4FIN2</accession>
<dbReference type="AlphaFoldDB" id="A0A2Z4FIN2"/>
<dbReference type="EMBL" id="CP030032">
    <property type="protein sequence ID" value="AWV88897.1"/>
    <property type="molecule type" value="Genomic_DNA"/>
</dbReference>
<dbReference type="KEGG" id="bsed:DN745_05905"/>
<proteinExistence type="predicted"/>
<evidence type="ECO:0000313" key="1">
    <source>
        <dbReference type="EMBL" id="AWV88897.1"/>
    </source>
</evidence>
<sequence>MESMPQAYSSAVCERIFSCCSAQEITEELNDAAFSTEEECLNTFGAQLEKSLQGVQDAVAQGRSSYDSNRAGECISDMRAAACSEGLWPGVNPAPPSCDLVFVGLVDMGGDCATTEECREGQCVGAERDETTGMASKMGVCSPLGGLDDPCDWKDDCQDGYFCSYRYDPVTQESASSCQVIAEVGEECLQFGCVDGAYCDVDAFDSSASETCKAYKTMGDTCAPGRGQCDPQTSYCPNSSSGDSECTALKSIDEACESGLECESNRCESADSDSSGNLVCVPYAPQVCMGA</sequence>
<protein>
    <recommendedName>
        <fullName evidence="3">Dickkopf N-terminal cysteine-rich domain-containing protein</fullName>
    </recommendedName>
</protein>
<organism evidence="1 2">
    <name type="scientific">Bradymonas sediminis</name>
    <dbReference type="NCBI Taxonomy" id="1548548"/>
    <lineage>
        <taxon>Bacteria</taxon>
        <taxon>Deltaproteobacteria</taxon>
        <taxon>Bradymonadales</taxon>
        <taxon>Bradymonadaceae</taxon>
        <taxon>Bradymonas</taxon>
    </lineage>
</organism>